<feature type="transmembrane region" description="Helical" evidence="10">
    <location>
        <begin position="190"/>
        <end position="216"/>
    </location>
</feature>
<dbReference type="InterPro" id="IPR004841">
    <property type="entry name" value="AA-permease/SLC12A_dom"/>
</dbReference>
<evidence type="ECO:0000256" key="7">
    <source>
        <dbReference type="ARBA" id="ARBA00022970"/>
    </source>
</evidence>
<feature type="transmembrane region" description="Helical" evidence="10">
    <location>
        <begin position="118"/>
        <end position="138"/>
    </location>
</feature>
<comment type="subcellular location">
    <subcellularLocation>
        <location evidence="1">Cell inner membrane</location>
        <topology evidence="1">Multi-pass membrane protein</topology>
    </subcellularLocation>
</comment>
<evidence type="ECO:0000256" key="10">
    <source>
        <dbReference type="SAM" id="Phobius"/>
    </source>
</evidence>
<evidence type="ECO:0000256" key="1">
    <source>
        <dbReference type="ARBA" id="ARBA00004429"/>
    </source>
</evidence>
<evidence type="ECO:0000256" key="9">
    <source>
        <dbReference type="ARBA" id="ARBA00023136"/>
    </source>
</evidence>
<dbReference type="PANTHER" id="PTHR43495">
    <property type="entry name" value="GABA PERMEASE"/>
    <property type="match status" value="1"/>
</dbReference>
<organism evidence="12 13">
    <name type="scientific">Aquella oligotrophica</name>
    <dbReference type="NCBI Taxonomy" id="2067065"/>
    <lineage>
        <taxon>Bacteria</taxon>
        <taxon>Pseudomonadati</taxon>
        <taxon>Pseudomonadota</taxon>
        <taxon>Betaproteobacteria</taxon>
        <taxon>Neisseriales</taxon>
        <taxon>Neisseriaceae</taxon>
        <taxon>Aquella</taxon>
    </lineage>
</organism>
<feature type="transmembrane region" description="Helical" evidence="10">
    <location>
        <begin position="81"/>
        <end position="112"/>
    </location>
</feature>
<dbReference type="GO" id="GO:0055085">
    <property type="term" value="P:transmembrane transport"/>
    <property type="evidence" value="ECO:0007669"/>
    <property type="project" value="InterPro"/>
</dbReference>
<gene>
    <name evidence="12" type="ORF">CUN60_06265</name>
</gene>
<feature type="transmembrane region" description="Helical" evidence="10">
    <location>
        <begin position="16"/>
        <end position="35"/>
    </location>
</feature>
<dbReference type="PIRSF" id="PIRSF006060">
    <property type="entry name" value="AA_transporter"/>
    <property type="match status" value="1"/>
</dbReference>
<dbReference type="EMBL" id="CP024847">
    <property type="protein sequence ID" value="AUR51916.1"/>
    <property type="molecule type" value="Genomic_DNA"/>
</dbReference>
<evidence type="ECO:0000256" key="6">
    <source>
        <dbReference type="ARBA" id="ARBA00022692"/>
    </source>
</evidence>
<dbReference type="PROSITE" id="PS00218">
    <property type="entry name" value="AMINO_ACID_PERMEASE_1"/>
    <property type="match status" value="1"/>
</dbReference>
<dbReference type="FunFam" id="1.20.1740.10:FF:000001">
    <property type="entry name" value="Amino acid permease"/>
    <property type="match status" value="1"/>
</dbReference>
<feature type="transmembrane region" description="Helical" evidence="10">
    <location>
        <begin position="150"/>
        <end position="170"/>
    </location>
</feature>
<keyword evidence="7" id="KW-0029">Amino-acid transport</keyword>
<dbReference type="PANTHER" id="PTHR43495:SF4">
    <property type="entry name" value="AROMATIC AMINO ACID TRANSPORT PROTEIN AROP"/>
    <property type="match status" value="1"/>
</dbReference>
<feature type="transmembrane region" description="Helical" evidence="10">
    <location>
        <begin position="237"/>
        <end position="258"/>
    </location>
</feature>
<feature type="domain" description="Amino acid permease/ SLC12A" evidence="11">
    <location>
        <begin position="13"/>
        <end position="440"/>
    </location>
</feature>
<evidence type="ECO:0000256" key="2">
    <source>
        <dbReference type="ARBA" id="ARBA00008583"/>
    </source>
</evidence>
<accession>A0A2I7N627</accession>
<sequence>MQENLEHKLKNRHIQMIAIGGAIGTGFFLGSASAIQMTGPSIALAYLLGGVIIYAVMRALGEMTVDHPTSGSFVEYAHRNLGTGAGFVAGWNAWLLFTCACMLEVTAVGTLLDYWIQIPHWITCIVLLVTFGGLNLIGVKYFGETEFWFAGIKVAVIIFMIVMGAYLLFADHEVHQIAANNIHNYKDGKVFFSHGLLGFLNSLVIVCLSFCGSEFVSVAAGEAENPKKSIPKAINGVIIRIILFYVLTISIIVLMYPFENISAKTNPFTDVFAKLGFNHAADIINLVAITASLSALNSCIYVAARFLYRLSLNGQAPKSFAKVSKNHLPRNATLFTVGMAFLVVIANYTFPANILQYLFALITVAIIINWYIILLSHMMFRKEQIMNGKSLDYFMPGYPYVNMLIMGILFIVLVVMSKNDEMSLSVYIAPAWLLILSMIYAASSGKKNMYLNKK</sequence>
<keyword evidence="5" id="KW-0997">Cell inner membrane</keyword>
<keyword evidence="3" id="KW-0813">Transport</keyword>
<reference evidence="13" key="1">
    <citation type="submission" date="2017-11" db="EMBL/GenBank/DDBJ databases">
        <authorList>
            <person name="Chan K.G."/>
            <person name="Lee L.S."/>
        </authorList>
    </citation>
    <scope>NUCLEOTIDE SEQUENCE [LARGE SCALE GENOMIC DNA]</scope>
    <source>
        <strain evidence="13">DSM 100970</strain>
    </source>
</reference>
<evidence type="ECO:0000256" key="5">
    <source>
        <dbReference type="ARBA" id="ARBA00022519"/>
    </source>
</evidence>
<dbReference type="OrthoDB" id="5442866at2"/>
<keyword evidence="9 10" id="KW-0472">Membrane</keyword>
<keyword evidence="6 10" id="KW-0812">Transmembrane</keyword>
<feature type="transmembrane region" description="Helical" evidence="10">
    <location>
        <begin position="354"/>
        <end position="376"/>
    </location>
</feature>
<dbReference type="InterPro" id="IPR004840">
    <property type="entry name" value="Amino_acid_permease_CS"/>
</dbReference>
<dbReference type="KEGG" id="nba:CUN60_06265"/>
<keyword evidence="4" id="KW-1003">Cell membrane</keyword>
<feature type="transmembrane region" description="Helical" evidence="10">
    <location>
        <begin position="422"/>
        <end position="443"/>
    </location>
</feature>
<keyword evidence="13" id="KW-1185">Reference proteome</keyword>
<evidence type="ECO:0000256" key="8">
    <source>
        <dbReference type="ARBA" id="ARBA00022989"/>
    </source>
</evidence>
<dbReference type="AlphaFoldDB" id="A0A2I7N627"/>
<dbReference type="Proteomes" id="UP000236655">
    <property type="component" value="Chromosome"/>
</dbReference>
<keyword evidence="8 10" id="KW-1133">Transmembrane helix</keyword>
<dbReference type="Gene3D" id="1.20.1740.10">
    <property type="entry name" value="Amino acid/polyamine transporter I"/>
    <property type="match status" value="1"/>
</dbReference>
<feature type="transmembrane region" description="Helical" evidence="10">
    <location>
        <begin position="397"/>
        <end position="416"/>
    </location>
</feature>
<feature type="transmembrane region" description="Helical" evidence="10">
    <location>
        <begin position="283"/>
        <end position="308"/>
    </location>
</feature>
<dbReference type="GO" id="GO:0006865">
    <property type="term" value="P:amino acid transport"/>
    <property type="evidence" value="ECO:0007669"/>
    <property type="project" value="UniProtKB-KW"/>
</dbReference>
<dbReference type="Pfam" id="PF00324">
    <property type="entry name" value="AA_permease"/>
    <property type="match status" value="1"/>
</dbReference>
<dbReference type="GO" id="GO:0005886">
    <property type="term" value="C:plasma membrane"/>
    <property type="evidence" value="ECO:0007669"/>
    <property type="project" value="UniProtKB-SubCell"/>
</dbReference>
<protein>
    <submittedName>
        <fullName evidence="12">Aromatic amino acid transporter AroP</fullName>
    </submittedName>
</protein>
<evidence type="ECO:0000256" key="4">
    <source>
        <dbReference type="ARBA" id="ARBA00022475"/>
    </source>
</evidence>
<feature type="transmembrane region" description="Helical" evidence="10">
    <location>
        <begin position="328"/>
        <end position="348"/>
    </location>
</feature>
<proteinExistence type="inferred from homology"/>
<evidence type="ECO:0000313" key="13">
    <source>
        <dbReference type="Proteomes" id="UP000236655"/>
    </source>
</evidence>
<feature type="transmembrane region" description="Helical" evidence="10">
    <location>
        <begin position="41"/>
        <end position="60"/>
    </location>
</feature>
<evidence type="ECO:0000259" key="11">
    <source>
        <dbReference type="Pfam" id="PF00324"/>
    </source>
</evidence>
<name>A0A2I7N627_9NEIS</name>
<comment type="similarity">
    <text evidence="2">Belongs to the amino acid-polyamine-organocation (APC) superfamily. Amino acid transporter (AAT) (TC 2.A.3.1) family.</text>
</comment>
<evidence type="ECO:0000313" key="12">
    <source>
        <dbReference type="EMBL" id="AUR51916.1"/>
    </source>
</evidence>
<evidence type="ECO:0000256" key="3">
    <source>
        <dbReference type="ARBA" id="ARBA00022448"/>
    </source>
</evidence>
<dbReference type="RefSeq" id="WP_102951212.1">
    <property type="nucleotide sequence ID" value="NZ_CP024847.1"/>
</dbReference>